<dbReference type="AlphaFoldDB" id="A0A4Q7TB26"/>
<feature type="region of interest" description="Disordered" evidence="1">
    <location>
        <begin position="56"/>
        <end position="79"/>
    </location>
</feature>
<proteinExistence type="predicted"/>
<dbReference type="EMBL" id="SGXT01000019">
    <property type="protein sequence ID" value="RZT57363.1"/>
    <property type="molecule type" value="Genomic_DNA"/>
</dbReference>
<evidence type="ECO:0000313" key="2">
    <source>
        <dbReference type="EMBL" id="RZT57363.1"/>
    </source>
</evidence>
<comment type="caution">
    <text evidence="2">The sequence shown here is derived from an EMBL/GenBank/DDBJ whole genome shotgun (WGS) entry which is preliminary data.</text>
</comment>
<evidence type="ECO:0000256" key="1">
    <source>
        <dbReference type="SAM" id="MobiDB-lite"/>
    </source>
</evidence>
<reference evidence="2 3" key="1">
    <citation type="journal article" date="2015" name="Stand. Genomic Sci.">
        <title>Genomic Encyclopedia of Bacterial and Archaeal Type Strains, Phase III: the genomes of soil and plant-associated and newly described type strains.</title>
        <authorList>
            <person name="Whitman W.B."/>
            <person name="Woyke T."/>
            <person name="Klenk H.P."/>
            <person name="Zhou Y."/>
            <person name="Lilburn T.G."/>
            <person name="Beck B.J."/>
            <person name="De Vos P."/>
            <person name="Vandamme P."/>
            <person name="Eisen J.A."/>
            <person name="Garrity G."/>
            <person name="Hugenholtz P."/>
            <person name="Kyrpides N.C."/>
        </authorList>
    </citation>
    <scope>NUCLEOTIDE SEQUENCE [LARGE SCALE GENOMIC DNA]</scope>
    <source>
        <strain evidence="2 3">AC4r</strain>
    </source>
</reference>
<accession>A0A4Q7TB26</accession>
<gene>
    <name evidence="2" type="ORF">EV140_2479</name>
</gene>
<keyword evidence="3" id="KW-1185">Reference proteome</keyword>
<protein>
    <submittedName>
        <fullName evidence="2">Uncharacterized protein</fullName>
    </submittedName>
</protein>
<sequence>MTVTAWCLANAANIGVRSLVPCFRTVLIRSNRQSRVSPPSSPSRVVIAASRCGRSIDGDSTPRQMPEWASEPTSAYAFL</sequence>
<evidence type="ECO:0000313" key="3">
    <source>
        <dbReference type="Proteomes" id="UP000292408"/>
    </source>
</evidence>
<feature type="non-terminal residue" evidence="2">
    <location>
        <position position="79"/>
    </location>
</feature>
<organism evidence="2 3">
    <name type="scientific">Microcella alkaliphila</name>
    <dbReference type="NCBI Taxonomy" id="279828"/>
    <lineage>
        <taxon>Bacteria</taxon>
        <taxon>Bacillati</taxon>
        <taxon>Actinomycetota</taxon>
        <taxon>Actinomycetes</taxon>
        <taxon>Micrococcales</taxon>
        <taxon>Microbacteriaceae</taxon>
        <taxon>Microcella</taxon>
    </lineage>
</organism>
<dbReference type="Proteomes" id="UP000292408">
    <property type="component" value="Unassembled WGS sequence"/>
</dbReference>
<name>A0A4Q7TB26_9MICO</name>